<organism evidence="3">
    <name type="scientific">Neodiprion lecontei</name>
    <name type="common">Redheaded pine sawfly</name>
    <dbReference type="NCBI Taxonomy" id="441921"/>
    <lineage>
        <taxon>Eukaryota</taxon>
        <taxon>Metazoa</taxon>
        <taxon>Ecdysozoa</taxon>
        <taxon>Arthropoda</taxon>
        <taxon>Hexapoda</taxon>
        <taxon>Insecta</taxon>
        <taxon>Pterygota</taxon>
        <taxon>Neoptera</taxon>
        <taxon>Endopterygota</taxon>
        <taxon>Hymenoptera</taxon>
        <taxon>Tenthredinoidea</taxon>
        <taxon>Diprionidae</taxon>
        <taxon>Diprioninae</taxon>
        <taxon>Neodiprion</taxon>
    </lineage>
</organism>
<sequence>MSRPRRPSVSIHDYPEDLNPFKDAANTPAMQSAVSVELRQGKEPKNKFWTFGRSKKKRSNSFSVKSAWSGLFGKRSKEPEIERRTTITTVSTTYQNGQFSRPVPPPRLARDQQEFEEAFGTFTRRKKYTMESSSHYGSNLTVNGDPARLYNGSPQDTTTSILGELTPKAPARRFGQVSPRSKDEIPPLEFEAKSEAGDTDDREVDEAPVPTKRHSRKQVPRVNVLEAPAEEPLDRDIGSDLTMRDENENLADDFVFRRCSQDAVRRSNLSINSCVSTASGISMSGRKKRRAPQPPQRKESAENHEEKSAAPATPPTELEIKESIDIAKVTEDIQEMTKQSQNIDETILNSSSIREEADGKVKENDSEIATAEVNKDSNDELEEVRLKEKLPSESPREETDDDKDVVMKSDENGNRENRIDVETIEIKRVVDDNIEIIKEVNENSSISADVDLEEVELRKKPSPGGGISRSDSFSVKEQIEQIERQIKELESKHANNNNGSNNNNVNNNSISITDDKKYYEPSETRLSIQANRRSFFKNMVSNEPNGVKIEIKELPREQKDIQVVKLTDPPVPIEAPKEPVKIVELHISEPIKQVPEIVEDVNVNPLPKPRRHSSSQAQSVDLNGESKGIKASNDSSKNGREARGDSL</sequence>
<feature type="region of interest" description="Disordered" evidence="1">
    <location>
        <begin position="1"/>
        <end position="24"/>
    </location>
</feature>
<feature type="region of interest" description="Disordered" evidence="1">
    <location>
        <begin position="130"/>
        <end position="239"/>
    </location>
</feature>
<dbReference type="RefSeq" id="XP_015521793.2">
    <property type="nucleotide sequence ID" value="XM_015666307.2"/>
</dbReference>
<feature type="compositionally biased region" description="Acidic residues" evidence="1">
    <location>
        <begin position="197"/>
        <end position="206"/>
    </location>
</feature>
<feature type="region of interest" description="Disordered" evidence="1">
    <location>
        <begin position="79"/>
        <end position="109"/>
    </location>
</feature>
<evidence type="ECO:0000313" key="3">
    <source>
        <dbReference type="RefSeq" id="XP_015521793.2"/>
    </source>
</evidence>
<feature type="region of interest" description="Disordered" evidence="1">
    <location>
        <begin position="602"/>
        <end position="647"/>
    </location>
</feature>
<evidence type="ECO:0000313" key="2">
    <source>
        <dbReference type="Proteomes" id="UP000829291"/>
    </source>
</evidence>
<feature type="compositionally biased region" description="Basic and acidic residues" evidence="1">
    <location>
        <begin position="637"/>
        <end position="647"/>
    </location>
</feature>
<dbReference type="KEGG" id="nlo:107225747"/>
<name>A0A6J0C5F3_NEOLC</name>
<feature type="compositionally biased region" description="Basic and acidic residues" evidence="1">
    <location>
        <begin position="404"/>
        <end position="416"/>
    </location>
</feature>
<keyword evidence="2" id="KW-1185">Reference proteome</keyword>
<evidence type="ECO:0000256" key="1">
    <source>
        <dbReference type="SAM" id="MobiDB-lite"/>
    </source>
</evidence>
<feature type="compositionally biased region" description="Basic and acidic residues" evidence="1">
    <location>
        <begin position="353"/>
        <end position="365"/>
    </location>
</feature>
<feature type="region of interest" description="Disordered" evidence="1">
    <location>
        <begin position="279"/>
        <end position="416"/>
    </location>
</feature>
<feature type="compositionally biased region" description="Basic and acidic residues" evidence="1">
    <location>
        <begin position="373"/>
        <end position="397"/>
    </location>
</feature>
<dbReference type="GeneID" id="107225747"/>
<gene>
    <name evidence="3" type="primary">LOC107225747</name>
</gene>
<proteinExistence type="predicted"/>
<feature type="compositionally biased region" description="Basic and acidic residues" evidence="1">
    <location>
        <begin position="296"/>
        <end position="308"/>
    </location>
</feature>
<feature type="region of interest" description="Disordered" evidence="1">
    <location>
        <begin position="488"/>
        <end position="518"/>
    </location>
</feature>
<dbReference type="AlphaFoldDB" id="A0A6J0C5F3"/>
<feature type="compositionally biased region" description="Polar residues" evidence="1">
    <location>
        <begin position="336"/>
        <end position="352"/>
    </location>
</feature>
<reference evidence="3" key="1">
    <citation type="submission" date="2025-08" db="UniProtKB">
        <authorList>
            <consortium name="RefSeq"/>
        </authorList>
    </citation>
    <scope>IDENTIFICATION</scope>
    <source>
        <tissue evidence="3">Thorax and Abdomen</tissue>
    </source>
</reference>
<feature type="compositionally biased region" description="Low complexity" evidence="1">
    <location>
        <begin position="495"/>
        <end position="508"/>
    </location>
</feature>
<feature type="region of interest" description="Disordered" evidence="1">
    <location>
        <begin position="454"/>
        <end position="476"/>
    </location>
</feature>
<dbReference type="Proteomes" id="UP000829291">
    <property type="component" value="Chromosome 1"/>
</dbReference>
<dbReference type="OrthoDB" id="8117310at2759"/>
<feature type="compositionally biased region" description="Basic and acidic residues" evidence="1">
    <location>
        <begin position="180"/>
        <end position="196"/>
    </location>
</feature>
<feature type="compositionally biased region" description="Polar residues" evidence="1">
    <location>
        <begin position="130"/>
        <end position="142"/>
    </location>
</feature>
<protein>
    <submittedName>
        <fullName evidence="3">Uncharacterized protein</fullName>
    </submittedName>
</protein>
<accession>A0A6J0C5F3</accession>
<feature type="compositionally biased region" description="Polar residues" evidence="1">
    <location>
        <begin position="152"/>
        <end position="161"/>
    </location>
</feature>
<feature type="compositionally biased region" description="Basic and acidic residues" evidence="1">
    <location>
        <begin position="318"/>
        <end position="331"/>
    </location>
</feature>